<dbReference type="GO" id="GO:0008173">
    <property type="term" value="F:RNA methyltransferase activity"/>
    <property type="evidence" value="ECO:0007669"/>
    <property type="project" value="InterPro"/>
</dbReference>
<dbReference type="InterPro" id="IPR049560">
    <property type="entry name" value="MeTrfase_RsmB-F_NOP2_cat"/>
</dbReference>
<name>A0A382KFS9_9ZZZZ</name>
<evidence type="ECO:0000313" key="6">
    <source>
        <dbReference type="EMBL" id="SVC23370.1"/>
    </source>
</evidence>
<accession>A0A382KFS9</accession>
<keyword evidence="4" id="KW-0694">RNA-binding</keyword>
<evidence type="ECO:0000256" key="4">
    <source>
        <dbReference type="ARBA" id="ARBA00022884"/>
    </source>
</evidence>
<keyword evidence="2" id="KW-0808">Transferase</keyword>
<dbReference type="GO" id="GO:0003723">
    <property type="term" value="F:RNA binding"/>
    <property type="evidence" value="ECO:0007669"/>
    <property type="project" value="UniProtKB-KW"/>
</dbReference>
<proteinExistence type="predicted"/>
<reference evidence="6" key="1">
    <citation type="submission" date="2018-05" db="EMBL/GenBank/DDBJ databases">
        <authorList>
            <person name="Lanie J.A."/>
            <person name="Ng W.-L."/>
            <person name="Kazmierczak K.M."/>
            <person name="Andrzejewski T.M."/>
            <person name="Davidsen T.M."/>
            <person name="Wayne K.J."/>
            <person name="Tettelin H."/>
            <person name="Glass J.I."/>
            <person name="Rusch D."/>
            <person name="Podicherti R."/>
            <person name="Tsui H.-C.T."/>
            <person name="Winkler M.E."/>
        </authorList>
    </citation>
    <scope>NUCLEOTIDE SEQUENCE</scope>
</reference>
<feature type="non-terminal residue" evidence="6">
    <location>
        <position position="1"/>
    </location>
</feature>
<keyword evidence="1" id="KW-0489">Methyltransferase</keyword>
<dbReference type="EMBL" id="UINC01080437">
    <property type="protein sequence ID" value="SVC23370.1"/>
    <property type="molecule type" value="Genomic_DNA"/>
</dbReference>
<dbReference type="Gene3D" id="3.40.50.150">
    <property type="entry name" value="Vaccinia Virus protein VP39"/>
    <property type="match status" value="1"/>
</dbReference>
<evidence type="ECO:0000256" key="3">
    <source>
        <dbReference type="ARBA" id="ARBA00022691"/>
    </source>
</evidence>
<feature type="domain" description="SAM-dependent MTase RsmB/NOP-type" evidence="5">
    <location>
        <begin position="1"/>
        <end position="92"/>
    </location>
</feature>
<dbReference type="InterPro" id="IPR001678">
    <property type="entry name" value="MeTrfase_RsmB-F_NOP2_dom"/>
</dbReference>
<dbReference type="PROSITE" id="PS51686">
    <property type="entry name" value="SAM_MT_RSMB_NOP"/>
    <property type="match status" value="1"/>
</dbReference>
<dbReference type="GO" id="GO:0001510">
    <property type="term" value="P:RNA methylation"/>
    <property type="evidence" value="ECO:0007669"/>
    <property type="project" value="InterPro"/>
</dbReference>
<dbReference type="AlphaFoldDB" id="A0A382KFS9"/>
<dbReference type="PRINTS" id="PR02008">
    <property type="entry name" value="RCMTFAMILY"/>
</dbReference>
<evidence type="ECO:0000259" key="5">
    <source>
        <dbReference type="PROSITE" id="PS51686"/>
    </source>
</evidence>
<dbReference type="PANTHER" id="PTHR22807">
    <property type="entry name" value="NOP2 YEAST -RELATED NOL1/NOP2/FMU SUN DOMAIN-CONTAINING"/>
    <property type="match status" value="1"/>
</dbReference>
<sequence>DLMKFSASQNALLASASGVVTPGGRIVYATCSSEPEENEHVVERFLANTPGFTIERPVVSLFRGLIDSNGYFRTLPYRDELEAFFAVVLRRNGAGQTNLQ</sequence>
<keyword evidence="3" id="KW-0949">S-adenosyl-L-methionine</keyword>
<evidence type="ECO:0000256" key="1">
    <source>
        <dbReference type="ARBA" id="ARBA00022603"/>
    </source>
</evidence>
<dbReference type="SUPFAM" id="SSF53335">
    <property type="entry name" value="S-adenosyl-L-methionine-dependent methyltransferases"/>
    <property type="match status" value="1"/>
</dbReference>
<dbReference type="InterPro" id="IPR023267">
    <property type="entry name" value="RCMT"/>
</dbReference>
<evidence type="ECO:0000256" key="2">
    <source>
        <dbReference type="ARBA" id="ARBA00022679"/>
    </source>
</evidence>
<dbReference type="PANTHER" id="PTHR22807:SF61">
    <property type="entry name" value="NOL1_NOP2_SUN FAMILY PROTEIN _ ANTITERMINATION NUSB DOMAIN-CONTAINING PROTEIN"/>
    <property type="match status" value="1"/>
</dbReference>
<dbReference type="Pfam" id="PF01189">
    <property type="entry name" value="Methyltr_RsmB-F"/>
    <property type="match status" value="1"/>
</dbReference>
<protein>
    <recommendedName>
        <fullName evidence="5">SAM-dependent MTase RsmB/NOP-type domain-containing protein</fullName>
    </recommendedName>
</protein>
<gene>
    <name evidence="6" type="ORF">METZ01_LOCUS276224</name>
</gene>
<organism evidence="6">
    <name type="scientific">marine metagenome</name>
    <dbReference type="NCBI Taxonomy" id="408172"/>
    <lineage>
        <taxon>unclassified sequences</taxon>
        <taxon>metagenomes</taxon>
        <taxon>ecological metagenomes</taxon>
    </lineage>
</organism>
<dbReference type="InterPro" id="IPR029063">
    <property type="entry name" value="SAM-dependent_MTases_sf"/>
</dbReference>